<dbReference type="InterPro" id="IPR036249">
    <property type="entry name" value="Thioredoxin-like_sf"/>
</dbReference>
<reference evidence="1 2" key="1">
    <citation type="submission" date="2020-05" db="EMBL/GenBank/DDBJ databases">
        <title>Paenibacillus glebae, sp. nov., Paenibacillus humi sp. nov., Paenibacillus pedi sp. nov., Paenibacillus terrestris sp. nov. and Paenibacillus terricola sp. nov., isolated from a forest top soil sample.</title>
        <authorList>
            <person name="Qi S."/>
            <person name="Carlier A."/>
            <person name="Cnockaert M."/>
            <person name="Vandamme P."/>
        </authorList>
    </citation>
    <scope>NUCLEOTIDE SEQUENCE [LARGE SCALE GENOMIC DNA]</scope>
    <source>
        <strain evidence="1 2">LMG 29502</strain>
    </source>
</reference>
<evidence type="ECO:0008006" key="3">
    <source>
        <dbReference type="Google" id="ProtNLM"/>
    </source>
</evidence>
<proteinExistence type="predicted"/>
<evidence type="ECO:0000313" key="2">
    <source>
        <dbReference type="Proteomes" id="UP000711047"/>
    </source>
</evidence>
<evidence type="ECO:0000313" key="1">
    <source>
        <dbReference type="EMBL" id="NQX45455.1"/>
    </source>
</evidence>
<comment type="caution">
    <text evidence="1">The sequence shown here is derived from an EMBL/GenBank/DDBJ whole genome shotgun (WGS) entry which is preliminary data.</text>
</comment>
<protein>
    <recommendedName>
        <fullName evidence="3">TlpA family protein disulfide reductase</fullName>
    </recommendedName>
</protein>
<dbReference type="Gene3D" id="3.40.30.10">
    <property type="entry name" value="Glutaredoxin"/>
    <property type="match status" value="1"/>
</dbReference>
<dbReference type="SUPFAM" id="SSF52833">
    <property type="entry name" value="Thioredoxin-like"/>
    <property type="match status" value="1"/>
</dbReference>
<dbReference type="Proteomes" id="UP000711047">
    <property type="component" value="Unassembled WGS sequence"/>
</dbReference>
<keyword evidence="2" id="KW-1185">Reference proteome</keyword>
<gene>
    <name evidence="1" type="ORF">HQN87_08950</name>
</gene>
<accession>A0ABX2DLW4</accession>
<organism evidence="1 2">
    <name type="scientific">Paenibacillus tritici</name>
    <dbReference type="NCBI Taxonomy" id="1873425"/>
    <lineage>
        <taxon>Bacteria</taxon>
        <taxon>Bacillati</taxon>
        <taxon>Bacillota</taxon>
        <taxon>Bacilli</taxon>
        <taxon>Bacillales</taxon>
        <taxon>Paenibacillaceae</taxon>
        <taxon>Paenibacillus</taxon>
    </lineage>
</organism>
<sequence length="139" mass="16231">MNTENELAFKEHLLYKNYKNHQGVSMNLHETKGGKVLFFLSVFCIRCLELIPEIIKMSDDVPNTTIFIFSNGTEKDHQEMESIFPLGVNIIGLNDEEMEEEYSVSLHPYYFLVDKNNIVYSKGNIKSIDHIKERINIER</sequence>
<dbReference type="RefSeq" id="WP_173130876.1">
    <property type="nucleotide sequence ID" value="NZ_JABMKX010000004.1"/>
</dbReference>
<dbReference type="EMBL" id="JABMKX010000004">
    <property type="protein sequence ID" value="NQX45455.1"/>
    <property type="molecule type" value="Genomic_DNA"/>
</dbReference>
<name>A0ABX2DLW4_9BACL</name>